<evidence type="ECO:0000256" key="3">
    <source>
        <dbReference type="ARBA" id="ARBA00022576"/>
    </source>
</evidence>
<dbReference type="EMBL" id="BJYU01000001">
    <property type="protein sequence ID" value="GEO12473.1"/>
    <property type="molecule type" value="Genomic_DNA"/>
</dbReference>
<dbReference type="CDD" id="cd00610">
    <property type="entry name" value="OAT_like"/>
    <property type="match status" value="1"/>
</dbReference>
<organism evidence="7 8">
    <name type="scientific">Microvirga aerophila</name>
    <dbReference type="NCBI Taxonomy" id="670291"/>
    <lineage>
        <taxon>Bacteria</taxon>
        <taxon>Pseudomonadati</taxon>
        <taxon>Pseudomonadota</taxon>
        <taxon>Alphaproteobacteria</taxon>
        <taxon>Hyphomicrobiales</taxon>
        <taxon>Methylobacteriaceae</taxon>
        <taxon>Microvirga</taxon>
    </lineage>
</organism>
<dbReference type="InterPro" id="IPR015421">
    <property type="entry name" value="PyrdxlP-dep_Trfase_major"/>
</dbReference>
<reference evidence="7 8" key="1">
    <citation type="submission" date="2019-07" db="EMBL/GenBank/DDBJ databases">
        <title>Whole genome shotgun sequence of Microvirga aerophila NBRC 106136.</title>
        <authorList>
            <person name="Hosoyama A."/>
            <person name="Uohara A."/>
            <person name="Ohji S."/>
            <person name="Ichikawa N."/>
        </authorList>
    </citation>
    <scope>NUCLEOTIDE SEQUENCE [LARGE SCALE GENOMIC DNA]</scope>
    <source>
        <strain evidence="7 8">NBRC 106136</strain>
    </source>
</reference>
<dbReference type="InterPro" id="IPR005814">
    <property type="entry name" value="Aminotrans_3"/>
</dbReference>
<dbReference type="PIRSF" id="PIRSF000521">
    <property type="entry name" value="Transaminase_4ab_Lys_Orn"/>
    <property type="match status" value="1"/>
</dbReference>
<proteinExistence type="inferred from homology"/>
<evidence type="ECO:0000256" key="4">
    <source>
        <dbReference type="ARBA" id="ARBA00022679"/>
    </source>
</evidence>
<comment type="caution">
    <text evidence="7">The sequence shown here is derived from an EMBL/GenBank/DDBJ whole genome shotgun (WGS) entry which is preliminary data.</text>
</comment>
<dbReference type="NCBIfam" id="NF004767">
    <property type="entry name" value="PRK06105.1"/>
    <property type="match status" value="1"/>
</dbReference>
<dbReference type="NCBIfam" id="NF005682">
    <property type="entry name" value="PRK07480.1"/>
    <property type="match status" value="1"/>
</dbReference>
<dbReference type="AlphaFoldDB" id="A0A512BKM1"/>
<dbReference type="PROSITE" id="PS00600">
    <property type="entry name" value="AA_TRANSFER_CLASS_3"/>
    <property type="match status" value="1"/>
</dbReference>
<protein>
    <submittedName>
        <fullName evidence="7">Aminotransferase</fullName>
    </submittedName>
</protein>
<keyword evidence="8" id="KW-1185">Reference proteome</keyword>
<comment type="cofactor">
    <cofactor evidence="1">
        <name>pyridoxal 5'-phosphate</name>
        <dbReference type="ChEBI" id="CHEBI:597326"/>
    </cofactor>
</comment>
<dbReference type="GO" id="GO:0009448">
    <property type="term" value="P:gamma-aminobutyric acid metabolic process"/>
    <property type="evidence" value="ECO:0007669"/>
    <property type="project" value="TreeGrafter"/>
</dbReference>
<evidence type="ECO:0000256" key="6">
    <source>
        <dbReference type="RuleBase" id="RU003560"/>
    </source>
</evidence>
<evidence type="ECO:0000256" key="1">
    <source>
        <dbReference type="ARBA" id="ARBA00001933"/>
    </source>
</evidence>
<evidence type="ECO:0000313" key="8">
    <source>
        <dbReference type="Proteomes" id="UP000321085"/>
    </source>
</evidence>
<evidence type="ECO:0000313" key="7">
    <source>
        <dbReference type="EMBL" id="GEO12473.1"/>
    </source>
</evidence>
<dbReference type="GO" id="GO:0009102">
    <property type="term" value="P:biotin biosynthetic process"/>
    <property type="evidence" value="ECO:0007669"/>
    <property type="project" value="TreeGrafter"/>
</dbReference>
<dbReference type="InterPro" id="IPR049704">
    <property type="entry name" value="Aminotrans_3_PPA_site"/>
</dbReference>
<comment type="similarity">
    <text evidence="2 6">Belongs to the class-III pyridoxal-phosphate-dependent aminotransferase family.</text>
</comment>
<sequence>MRGHPNSIYARDVEYVLHPVTNARKHEEIGPIVIDRGEGIYVYDDLGNRYIEALAGLWSVAVGFGEKRLVEAASRQMSKLPYYHTFSHKTNEPSVELAERLVKMTPARLRRAFFTNSGSEANDSVIKMVWYYNNARGLRQKKKFISRTNAYHGITIASGSLTGLPANQRDFDLPFVPVRHVTCPHYYRFAEPGETEEAFADRLAAELEATILEEGPDTVAAFIGEPLMGAGGVLPPPATYWEKIQAVCRRHDVLIVADEVINGFGRLGTMFACDYYGIDSDIMVLSKQITSSYQPLAAVMISHELYEGIADNSGKIGTFGHGFTASGHPVPAAVALENLDIIEEKNLVENARRVGEVMQDELRKLADHPLVGEVRGVGLIAGVELVADKATKAKFNPVGKVGAQVFSRAHEHGLIIRAIGDTIAFCPPLIITEDQVRDMVERFRVTLDETAAMVRETEVAAL</sequence>
<dbReference type="InterPro" id="IPR015424">
    <property type="entry name" value="PyrdxlP-dep_Trfase"/>
</dbReference>
<dbReference type="FunFam" id="3.40.640.10:FF:000014">
    <property type="entry name" value="Adenosylmethionine-8-amino-7-oxononanoate aminotransferase, probable"/>
    <property type="match status" value="1"/>
</dbReference>
<dbReference type="PANTHER" id="PTHR42684">
    <property type="entry name" value="ADENOSYLMETHIONINE-8-AMINO-7-OXONONANOATE AMINOTRANSFERASE"/>
    <property type="match status" value="1"/>
</dbReference>
<evidence type="ECO:0000256" key="2">
    <source>
        <dbReference type="ARBA" id="ARBA00008954"/>
    </source>
</evidence>
<dbReference type="OrthoDB" id="9801834at2"/>
<dbReference type="PANTHER" id="PTHR42684:SF3">
    <property type="entry name" value="ADENOSYLMETHIONINE-8-AMINO-7-OXONONANOATE AMINOTRANSFERASE"/>
    <property type="match status" value="1"/>
</dbReference>
<dbReference type="GO" id="GO:0030170">
    <property type="term" value="F:pyridoxal phosphate binding"/>
    <property type="evidence" value="ECO:0007669"/>
    <property type="project" value="InterPro"/>
</dbReference>
<dbReference type="SUPFAM" id="SSF53383">
    <property type="entry name" value="PLP-dependent transferases"/>
    <property type="match status" value="1"/>
</dbReference>
<evidence type="ECO:0000256" key="5">
    <source>
        <dbReference type="ARBA" id="ARBA00022898"/>
    </source>
</evidence>
<dbReference type="InterPro" id="IPR015422">
    <property type="entry name" value="PyrdxlP-dep_Trfase_small"/>
</dbReference>
<dbReference type="Pfam" id="PF00202">
    <property type="entry name" value="Aminotran_3"/>
    <property type="match status" value="1"/>
</dbReference>
<dbReference type="Gene3D" id="3.40.640.10">
    <property type="entry name" value="Type I PLP-dependent aspartate aminotransferase-like (Major domain)"/>
    <property type="match status" value="1"/>
</dbReference>
<keyword evidence="3 7" id="KW-0032">Aminotransferase</keyword>
<dbReference type="Proteomes" id="UP000321085">
    <property type="component" value="Unassembled WGS sequence"/>
</dbReference>
<keyword evidence="5 6" id="KW-0663">Pyridoxal phosphate</keyword>
<dbReference type="Gene3D" id="3.90.1150.10">
    <property type="entry name" value="Aspartate Aminotransferase, domain 1"/>
    <property type="match status" value="1"/>
</dbReference>
<dbReference type="GO" id="GO:0004015">
    <property type="term" value="F:adenosylmethionine-8-amino-7-oxononanoate transaminase activity"/>
    <property type="evidence" value="ECO:0007669"/>
    <property type="project" value="TreeGrafter"/>
</dbReference>
<gene>
    <name evidence="7" type="ORF">MAE02_01690</name>
</gene>
<dbReference type="RefSeq" id="WP_114184376.1">
    <property type="nucleotide sequence ID" value="NZ_BJYU01000001.1"/>
</dbReference>
<name>A0A512BKM1_9HYPH</name>
<keyword evidence="4 7" id="KW-0808">Transferase</keyword>
<accession>A0A512BKM1</accession>